<evidence type="ECO:0000256" key="5">
    <source>
        <dbReference type="ARBA" id="ARBA00022801"/>
    </source>
</evidence>
<dbReference type="KEGG" id="nvi:103316794"/>
<dbReference type="PANTHER" id="PTHR11567:SF211">
    <property type="entry name" value="PROSTATIC ACID PHOSPHATASE"/>
    <property type="match status" value="1"/>
</dbReference>
<evidence type="ECO:0000313" key="9">
    <source>
        <dbReference type="Proteomes" id="UP000002358"/>
    </source>
</evidence>
<organism evidence="8 9">
    <name type="scientific">Nasonia vitripennis</name>
    <name type="common">Parasitic wasp</name>
    <dbReference type="NCBI Taxonomy" id="7425"/>
    <lineage>
        <taxon>Eukaryota</taxon>
        <taxon>Metazoa</taxon>
        <taxon>Ecdysozoa</taxon>
        <taxon>Arthropoda</taxon>
        <taxon>Hexapoda</taxon>
        <taxon>Insecta</taxon>
        <taxon>Pterygota</taxon>
        <taxon>Neoptera</taxon>
        <taxon>Endopterygota</taxon>
        <taxon>Hymenoptera</taxon>
        <taxon>Apocrita</taxon>
        <taxon>Proctotrupomorpha</taxon>
        <taxon>Chalcidoidea</taxon>
        <taxon>Pteromalidae</taxon>
        <taxon>Pteromalinae</taxon>
        <taxon>Nasonia</taxon>
    </lineage>
</organism>
<dbReference type="CDD" id="cd07061">
    <property type="entry name" value="HP_HAP_like"/>
    <property type="match status" value="1"/>
</dbReference>
<accession>A0A7M7QC49</accession>
<dbReference type="GO" id="GO:0003993">
    <property type="term" value="F:acid phosphatase activity"/>
    <property type="evidence" value="ECO:0007669"/>
    <property type="project" value="UniProtKB-EC"/>
</dbReference>
<dbReference type="SMR" id="A0A7M7QC49"/>
<keyword evidence="6" id="KW-1015">Disulfide bond</keyword>
<keyword evidence="4" id="KW-0732">Signal</keyword>
<dbReference type="EC" id="3.1.3.2" evidence="3"/>
<dbReference type="InterPro" id="IPR000560">
    <property type="entry name" value="His_Pase_clade-2"/>
</dbReference>
<name>A0A7M7QC49_NASVI</name>
<dbReference type="PANTHER" id="PTHR11567">
    <property type="entry name" value="ACID PHOSPHATASE-RELATED"/>
    <property type="match status" value="1"/>
</dbReference>
<dbReference type="AlphaFoldDB" id="A0A7M7QC49"/>
<dbReference type="GeneID" id="103316794"/>
<dbReference type="RefSeq" id="XP_031785202.1">
    <property type="nucleotide sequence ID" value="XM_031929342.1"/>
</dbReference>
<dbReference type="OrthoDB" id="10257284at2759"/>
<evidence type="ECO:0000256" key="4">
    <source>
        <dbReference type="ARBA" id="ARBA00022729"/>
    </source>
</evidence>
<dbReference type="Pfam" id="PF00328">
    <property type="entry name" value="His_Phos_2"/>
    <property type="match status" value="1"/>
</dbReference>
<reference evidence="8" key="1">
    <citation type="submission" date="2021-01" db="UniProtKB">
        <authorList>
            <consortium name="EnsemblMetazoa"/>
        </authorList>
    </citation>
    <scope>IDENTIFICATION</scope>
</reference>
<keyword evidence="5" id="KW-0378">Hydrolase</keyword>
<evidence type="ECO:0000256" key="6">
    <source>
        <dbReference type="ARBA" id="ARBA00023157"/>
    </source>
</evidence>
<dbReference type="SUPFAM" id="SSF53254">
    <property type="entry name" value="Phosphoglycerate mutase-like"/>
    <property type="match status" value="1"/>
</dbReference>
<evidence type="ECO:0000256" key="3">
    <source>
        <dbReference type="ARBA" id="ARBA00012646"/>
    </source>
</evidence>
<dbReference type="EnsemblMetazoa" id="XM_031929342">
    <property type="protein sequence ID" value="XP_031785202"/>
    <property type="gene ID" value="LOC103316794"/>
</dbReference>
<sequence length="343" mass="39424">MEIVLLKHIPQDSIPLIPTGIDRLSQWGTSLRNRYDEFLGETFSASDLSVTSTNRERTKMSLLLVLAGLYPPKGEQVWKDAINWQPIPINSVPTEVSSFMKPSTCPTYKKELDKVLNSEEYKRELSRYRELMNNLTTLIGREVNKAEIVYHLFNTLTSEAAMNLPLPEWTEAYFPNGLIINATLLEYETKSYNEQLKKLNDGIFVRKVLNDLALEDRSSESKQKLHLYSVHENNVAAVLQALNIWTNSIPEYGSAIVFELHERSSPYFIRMLYYKGIPAEFEVRTIPGCSEYCALDDFLRLAENVLPHDVVESCFGPPSDSLLVPKTNQVAWMYQKIREWFSL</sequence>
<comment type="catalytic activity">
    <reaction evidence="1">
        <text>a phosphate monoester + H2O = an alcohol + phosphate</text>
        <dbReference type="Rhea" id="RHEA:15017"/>
        <dbReference type="ChEBI" id="CHEBI:15377"/>
        <dbReference type="ChEBI" id="CHEBI:30879"/>
        <dbReference type="ChEBI" id="CHEBI:43474"/>
        <dbReference type="ChEBI" id="CHEBI:67140"/>
        <dbReference type="EC" id="3.1.3.2"/>
    </reaction>
</comment>
<dbReference type="Proteomes" id="UP000002358">
    <property type="component" value="Chromosome 4"/>
</dbReference>
<dbReference type="InterPro" id="IPR050645">
    <property type="entry name" value="Histidine_acid_phosphatase"/>
</dbReference>
<evidence type="ECO:0000256" key="7">
    <source>
        <dbReference type="ARBA" id="ARBA00023180"/>
    </source>
</evidence>
<keyword evidence="7" id="KW-0325">Glycoprotein</keyword>
<comment type="similarity">
    <text evidence="2">Belongs to the histidine acid phosphatase family.</text>
</comment>
<dbReference type="InParanoid" id="A0A7M7QC49"/>
<evidence type="ECO:0000256" key="1">
    <source>
        <dbReference type="ARBA" id="ARBA00000032"/>
    </source>
</evidence>
<proteinExistence type="inferred from homology"/>
<evidence type="ECO:0000313" key="8">
    <source>
        <dbReference type="EnsemblMetazoa" id="XP_031785202"/>
    </source>
</evidence>
<protein>
    <recommendedName>
        <fullName evidence="3">acid phosphatase</fullName>
        <ecNumber evidence="3">3.1.3.2</ecNumber>
    </recommendedName>
</protein>
<dbReference type="InterPro" id="IPR029033">
    <property type="entry name" value="His_PPase_superfam"/>
</dbReference>
<evidence type="ECO:0000256" key="2">
    <source>
        <dbReference type="ARBA" id="ARBA00005375"/>
    </source>
</evidence>
<keyword evidence="9" id="KW-1185">Reference proteome</keyword>
<dbReference type="Gene3D" id="3.40.50.1240">
    <property type="entry name" value="Phosphoglycerate mutase-like"/>
    <property type="match status" value="1"/>
</dbReference>